<keyword evidence="3" id="KW-0274">FAD</keyword>
<dbReference type="SUPFAM" id="SSF54373">
    <property type="entry name" value="FAD-linked reductases, C-terminal domain"/>
    <property type="match status" value="1"/>
</dbReference>
<dbReference type="Pfam" id="PF01494">
    <property type="entry name" value="FAD_binding_3"/>
    <property type="match status" value="1"/>
</dbReference>
<name>A0A6G1JTX6_9PLEO</name>
<dbReference type="PRINTS" id="PR00420">
    <property type="entry name" value="RNGMNOXGNASE"/>
</dbReference>
<dbReference type="OrthoDB" id="1047367at2759"/>
<dbReference type="InterPro" id="IPR002938">
    <property type="entry name" value="FAD-bd"/>
</dbReference>
<evidence type="ECO:0000256" key="3">
    <source>
        <dbReference type="ARBA" id="ARBA00022827"/>
    </source>
</evidence>
<reference evidence="7" key="1">
    <citation type="journal article" date="2020" name="Stud. Mycol.">
        <title>101 Dothideomycetes genomes: a test case for predicting lifestyles and emergence of pathogens.</title>
        <authorList>
            <person name="Haridas S."/>
            <person name="Albert R."/>
            <person name="Binder M."/>
            <person name="Bloem J."/>
            <person name="Labutti K."/>
            <person name="Salamov A."/>
            <person name="Andreopoulos B."/>
            <person name="Baker S."/>
            <person name="Barry K."/>
            <person name="Bills G."/>
            <person name="Bluhm B."/>
            <person name="Cannon C."/>
            <person name="Castanera R."/>
            <person name="Culley D."/>
            <person name="Daum C."/>
            <person name="Ezra D."/>
            <person name="Gonzalez J."/>
            <person name="Henrissat B."/>
            <person name="Kuo A."/>
            <person name="Liang C."/>
            <person name="Lipzen A."/>
            <person name="Lutzoni F."/>
            <person name="Magnuson J."/>
            <person name="Mondo S."/>
            <person name="Nolan M."/>
            <person name="Ohm R."/>
            <person name="Pangilinan J."/>
            <person name="Park H.-J."/>
            <person name="Ramirez L."/>
            <person name="Alfaro M."/>
            <person name="Sun H."/>
            <person name="Tritt A."/>
            <person name="Yoshinaga Y."/>
            <person name="Zwiers L.-H."/>
            <person name="Turgeon B."/>
            <person name="Goodwin S."/>
            <person name="Spatafora J."/>
            <person name="Crous P."/>
            <person name="Grigoriev I."/>
        </authorList>
    </citation>
    <scope>NUCLEOTIDE SEQUENCE</scope>
    <source>
        <strain evidence="7">CBS 279.74</strain>
    </source>
</reference>
<evidence type="ECO:0000256" key="2">
    <source>
        <dbReference type="ARBA" id="ARBA00022630"/>
    </source>
</evidence>
<keyword evidence="2" id="KW-0285">Flavoprotein</keyword>
<evidence type="ECO:0000313" key="7">
    <source>
        <dbReference type="EMBL" id="KAF2703773.1"/>
    </source>
</evidence>
<dbReference type="AlphaFoldDB" id="A0A6G1JTX6"/>
<dbReference type="GO" id="GO:0071949">
    <property type="term" value="F:FAD binding"/>
    <property type="evidence" value="ECO:0007669"/>
    <property type="project" value="InterPro"/>
</dbReference>
<evidence type="ECO:0000313" key="8">
    <source>
        <dbReference type="Proteomes" id="UP000799428"/>
    </source>
</evidence>
<dbReference type="Gene3D" id="3.50.50.60">
    <property type="entry name" value="FAD/NAD(P)-binding domain"/>
    <property type="match status" value="1"/>
</dbReference>
<sequence>MPGKTATPLSIAIIGSGLGGLSAAVALRRQNHNVTIFERYDFAGEVGASLSCASNGSKFLQEWDVPIAAAKPVILKSLIMHEWETGKITSEYDLGDYRERFGADYNNFHRIDIHNVLRETALGSKGQGPPCILKTMHRAVKIDEEAGHIIFENGEEFSANVIIAADGIRSLSRGLLGITPSITPSASCCYRCIIPASRLRELGLEKFVSSDAIEFWGGFGINKIVMSPCSNNEVVSSYCFYPASFNDLNEDGWNISTTGENLVKTFPGLDPDLHKMFMHADDIKMWRLYVHEPYPYWFKGKVALLGDAAHPMLPDQSQGACQAMEDAGALGIIFGNKYDDLDIEQRLRLYETTRKERASRVQAASAKARTDLSERIGWSSKSDRPGKLTIEEICGYDMHSHVAELAKGIRSLEAS</sequence>
<keyword evidence="8" id="KW-1185">Reference proteome</keyword>
<evidence type="ECO:0000259" key="6">
    <source>
        <dbReference type="Pfam" id="PF01494"/>
    </source>
</evidence>
<protein>
    <submittedName>
        <fullName evidence="7">Salicylate hydroxylase</fullName>
    </submittedName>
</protein>
<dbReference type="PANTHER" id="PTHR13789">
    <property type="entry name" value="MONOOXYGENASE"/>
    <property type="match status" value="1"/>
</dbReference>
<dbReference type="SUPFAM" id="SSF51905">
    <property type="entry name" value="FAD/NAD(P)-binding domain"/>
    <property type="match status" value="1"/>
</dbReference>
<dbReference type="PANTHER" id="PTHR13789:SF172">
    <property type="entry name" value="HYDROXYLASE, PUTATIVE (AFU_ORTHOLOGUE AFUA_1G12410)-RELATED"/>
    <property type="match status" value="1"/>
</dbReference>
<evidence type="ECO:0000256" key="4">
    <source>
        <dbReference type="ARBA" id="ARBA00023002"/>
    </source>
</evidence>
<dbReference type="GO" id="GO:0004497">
    <property type="term" value="F:monooxygenase activity"/>
    <property type="evidence" value="ECO:0007669"/>
    <property type="project" value="UniProtKB-KW"/>
</dbReference>
<dbReference type="EMBL" id="MU005785">
    <property type="protein sequence ID" value="KAF2703773.1"/>
    <property type="molecule type" value="Genomic_DNA"/>
</dbReference>
<keyword evidence="4" id="KW-0560">Oxidoreductase</keyword>
<dbReference type="Pfam" id="PF13450">
    <property type="entry name" value="NAD_binding_8"/>
    <property type="match status" value="1"/>
</dbReference>
<comment type="similarity">
    <text evidence="1">Belongs to the paxM FAD-dependent monooxygenase family.</text>
</comment>
<accession>A0A6G1JTX6</accession>
<dbReference type="InterPro" id="IPR036188">
    <property type="entry name" value="FAD/NAD-bd_sf"/>
</dbReference>
<evidence type="ECO:0000256" key="1">
    <source>
        <dbReference type="ARBA" id="ARBA00007992"/>
    </source>
</evidence>
<gene>
    <name evidence="7" type="ORF">K504DRAFT_538581</name>
</gene>
<dbReference type="Proteomes" id="UP000799428">
    <property type="component" value="Unassembled WGS sequence"/>
</dbReference>
<organism evidence="7 8">
    <name type="scientific">Pleomassaria siparia CBS 279.74</name>
    <dbReference type="NCBI Taxonomy" id="1314801"/>
    <lineage>
        <taxon>Eukaryota</taxon>
        <taxon>Fungi</taxon>
        <taxon>Dikarya</taxon>
        <taxon>Ascomycota</taxon>
        <taxon>Pezizomycotina</taxon>
        <taxon>Dothideomycetes</taxon>
        <taxon>Pleosporomycetidae</taxon>
        <taxon>Pleosporales</taxon>
        <taxon>Pleomassariaceae</taxon>
        <taxon>Pleomassaria</taxon>
    </lineage>
</organism>
<evidence type="ECO:0000256" key="5">
    <source>
        <dbReference type="ARBA" id="ARBA00023033"/>
    </source>
</evidence>
<feature type="domain" description="FAD-binding" evidence="6">
    <location>
        <begin position="154"/>
        <end position="362"/>
    </location>
</feature>
<dbReference type="InterPro" id="IPR050493">
    <property type="entry name" value="FAD-dep_Monooxygenase_BioMet"/>
</dbReference>
<proteinExistence type="inferred from homology"/>
<keyword evidence="5" id="KW-0503">Monooxygenase</keyword>